<accession>A0A2M7G342</accession>
<evidence type="ECO:0000256" key="2">
    <source>
        <dbReference type="ARBA" id="ARBA00022898"/>
    </source>
</evidence>
<dbReference type="GO" id="GO:0016830">
    <property type="term" value="F:carbon-carbon lyase activity"/>
    <property type="evidence" value="ECO:0007669"/>
    <property type="project" value="InterPro"/>
</dbReference>
<dbReference type="Gene3D" id="3.40.640.10">
    <property type="entry name" value="Type I PLP-dependent aspartate aminotransferase-like (Major domain)"/>
    <property type="match status" value="1"/>
</dbReference>
<protein>
    <recommendedName>
        <fullName evidence="7">Aspartate aminotransferase family protein</fullName>
    </recommendedName>
</protein>
<keyword evidence="3" id="KW-0456">Lyase</keyword>
<dbReference type="GO" id="GO:0030170">
    <property type="term" value="F:pyridoxal phosphate binding"/>
    <property type="evidence" value="ECO:0007669"/>
    <property type="project" value="InterPro"/>
</dbReference>
<dbReference type="SUPFAM" id="SSF53383">
    <property type="entry name" value="PLP-dependent transferases"/>
    <property type="match status" value="1"/>
</dbReference>
<dbReference type="InterPro" id="IPR015424">
    <property type="entry name" value="PyrdxlP-dep_Trfase"/>
</dbReference>
<name>A0A2M7G342_9BACT</name>
<evidence type="ECO:0000313" key="6">
    <source>
        <dbReference type="Proteomes" id="UP000231019"/>
    </source>
</evidence>
<evidence type="ECO:0000256" key="3">
    <source>
        <dbReference type="ARBA" id="ARBA00023239"/>
    </source>
</evidence>
<feature type="modified residue" description="N6-(pyridoxal phosphate)lysine" evidence="4">
    <location>
        <position position="431"/>
    </location>
</feature>
<dbReference type="Pfam" id="PF00282">
    <property type="entry name" value="Pyridoxal_deC"/>
    <property type="match status" value="1"/>
</dbReference>
<evidence type="ECO:0000313" key="5">
    <source>
        <dbReference type="EMBL" id="PIW16238.1"/>
    </source>
</evidence>
<organism evidence="5 6">
    <name type="scientific">bacterium (Candidatus Blackallbacteria) CG17_big_fil_post_rev_8_21_14_2_50_48_46</name>
    <dbReference type="NCBI Taxonomy" id="2014261"/>
    <lineage>
        <taxon>Bacteria</taxon>
        <taxon>Candidatus Blackallbacteria</taxon>
    </lineage>
</organism>
<comment type="caution">
    <text evidence="5">The sequence shown here is derived from an EMBL/GenBank/DDBJ whole genome shotgun (WGS) entry which is preliminary data.</text>
</comment>
<dbReference type="PANTHER" id="PTHR42735:SF4">
    <property type="entry name" value="PYRIDOXAL PHOSPHATE-DEPENDENT DECARBOXYLASE FAMILY PROTEIN"/>
    <property type="match status" value="1"/>
</dbReference>
<comment type="cofactor">
    <cofactor evidence="1 4">
        <name>pyridoxal 5'-phosphate</name>
        <dbReference type="ChEBI" id="CHEBI:597326"/>
    </cofactor>
</comment>
<reference evidence="5 6" key="1">
    <citation type="submission" date="2017-09" db="EMBL/GenBank/DDBJ databases">
        <title>Depth-based differentiation of microbial function through sediment-hosted aquifers and enrichment of novel symbionts in the deep terrestrial subsurface.</title>
        <authorList>
            <person name="Probst A.J."/>
            <person name="Ladd B."/>
            <person name="Jarett J.K."/>
            <person name="Geller-Mcgrath D.E."/>
            <person name="Sieber C.M."/>
            <person name="Emerson J.B."/>
            <person name="Anantharaman K."/>
            <person name="Thomas B.C."/>
            <person name="Malmstrom R."/>
            <person name="Stieglmeier M."/>
            <person name="Klingl A."/>
            <person name="Woyke T."/>
            <person name="Ryan C.M."/>
            <person name="Banfield J.F."/>
        </authorList>
    </citation>
    <scope>NUCLEOTIDE SEQUENCE [LARGE SCALE GENOMIC DNA]</scope>
    <source>
        <strain evidence="5">CG17_big_fil_post_rev_8_21_14_2_50_48_46</strain>
    </source>
</reference>
<evidence type="ECO:0000256" key="4">
    <source>
        <dbReference type="PIRSR" id="PIRSR602129-50"/>
    </source>
</evidence>
<proteinExistence type="predicted"/>
<dbReference type="PANTHER" id="PTHR42735">
    <property type="match status" value="1"/>
</dbReference>
<gene>
    <name evidence="5" type="ORF">COW36_13995</name>
</gene>
<evidence type="ECO:0000256" key="1">
    <source>
        <dbReference type="ARBA" id="ARBA00001933"/>
    </source>
</evidence>
<sequence length="680" mass="76943">MQTPSPKAWFLGPKAENQEYFERTLLETFRDYCYWRRNFHPEDMAYIRSEDRLQPEFLQYQETLSDHLFEMLSQLKRSIPFFSPRYLGHMAKDLLMPGTLGYIAAMFYNQNNITREAATITTRFEADALKMIVKMLGYSPEKAWGHLCSGGTVANIEALWVARNVRLFPWQVALARQRADKELQARLEQCVESLIPDFPWDKPSRLPVHQTLTLSAQLMEKAAQDSELAYLLNQVSVVNLGLIGFSQACHLELGAPPWNLRIAYSQNAHYSLRKSLSLLGLGESAALQIPLDQHLRLDIQSLRETLFNLPEEDLLLAVTGVYGSTEEGALDDFDQLVNLRKEFENAGKGSFWLHGDACYGGYALSLLDQGQEEVMEPAAVLQAFLQNVARSAQTRSGEKSFLAWDLNRCQRWLNVSNALSQCDSISLDPHKLGYLPYPAGSVAYQDYRAREFIRCDAPYLNAEPMLDGDYWNTPYPGKYTLEGSRPGATSAAVWLAHQTVPLNREGHGRLVAGTLVGATYLQETLKQVIAEELPGIHCRFVTPDADLNILCYTFSGHWKGSPISLSQSNHLVTELYQRLLAREVLPQQTQDFIVSMTRLEAETYGREQIARTWQRISGRPLENHENALALVRTVVMDPFLTEAMTRPDMQPPQVSLARVFASTLASQLRKILSEIHALST</sequence>
<dbReference type="InterPro" id="IPR002129">
    <property type="entry name" value="PyrdxlP-dep_de-COase"/>
</dbReference>
<dbReference type="GO" id="GO:0019752">
    <property type="term" value="P:carboxylic acid metabolic process"/>
    <property type="evidence" value="ECO:0007669"/>
    <property type="project" value="InterPro"/>
</dbReference>
<dbReference type="AlphaFoldDB" id="A0A2M7G342"/>
<evidence type="ECO:0008006" key="7">
    <source>
        <dbReference type="Google" id="ProtNLM"/>
    </source>
</evidence>
<dbReference type="EMBL" id="PFFQ01000039">
    <property type="protein sequence ID" value="PIW16238.1"/>
    <property type="molecule type" value="Genomic_DNA"/>
</dbReference>
<dbReference type="InterPro" id="IPR015421">
    <property type="entry name" value="PyrdxlP-dep_Trfase_major"/>
</dbReference>
<keyword evidence="2 4" id="KW-0663">Pyridoxal phosphate</keyword>
<dbReference type="InterPro" id="IPR050477">
    <property type="entry name" value="GrpII_AminoAcid_Decarb"/>
</dbReference>
<dbReference type="Proteomes" id="UP000231019">
    <property type="component" value="Unassembled WGS sequence"/>
</dbReference>